<dbReference type="GO" id="GO:0030246">
    <property type="term" value="F:carbohydrate binding"/>
    <property type="evidence" value="ECO:0007669"/>
    <property type="project" value="UniProtKB-ARBA"/>
</dbReference>
<feature type="signal peptide" evidence="4">
    <location>
        <begin position="1"/>
        <end position="20"/>
    </location>
</feature>
<keyword evidence="7" id="KW-1185">Reference proteome</keyword>
<comment type="caution">
    <text evidence="6">The sequence shown here is derived from an EMBL/GenBank/DDBJ whole genome shotgun (WGS) entry which is preliminary data.</text>
</comment>
<gene>
    <name evidence="6" type="ORF">ASILVAE211_24495</name>
</gene>
<evidence type="ECO:0000256" key="2">
    <source>
        <dbReference type="ARBA" id="ARBA00007639"/>
    </source>
</evidence>
<evidence type="ECO:0000313" key="6">
    <source>
        <dbReference type="EMBL" id="MCB8878358.1"/>
    </source>
</evidence>
<protein>
    <submittedName>
        <fullName evidence="6">Sugar ABC transporter substrate-binding protein</fullName>
    </submittedName>
</protein>
<comment type="similarity">
    <text evidence="2">Belongs to the bacterial solute-binding protein 2 family.</text>
</comment>
<comment type="subcellular location">
    <subcellularLocation>
        <location evidence="1">Cell envelope</location>
    </subcellularLocation>
</comment>
<dbReference type="SUPFAM" id="SSF53822">
    <property type="entry name" value="Periplasmic binding protein-like I"/>
    <property type="match status" value="1"/>
</dbReference>
<keyword evidence="3 4" id="KW-0732">Signal</keyword>
<evidence type="ECO:0000256" key="3">
    <source>
        <dbReference type="ARBA" id="ARBA00022729"/>
    </source>
</evidence>
<proteinExistence type="inferred from homology"/>
<dbReference type="InterPro" id="IPR025997">
    <property type="entry name" value="SBP_2_dom"/>
</dbReference>
<dbReference type="CDD" id="cd01536">
    <property type="entry name" value="PBP1_ABC_sugar_binding-like"/>
    <property type="match status" value="1"/>
</dbReference>
<dbReference type="EMBL" id="JAESVB010000031">
    <property type="protein sequence ID" value="MCB8878358.1"/>
    <property type="molecule type" value="Genomic_DNA"/>
</dbReference>
<dbReference type="PANTHER" id="PTHR46847">
    <property type="entry name" value="D-ALLOSE-BINDING PERIPLASMIC PROTEIN-RELATED"/>
    <property type="match status" value="1"/>
</dbReference>
<reference evidence="6" key="1">
    <citation type="journal article" date="2021" name="Microorganisms">
        <title>Acidisoma silvae sp. nov. and Acidisomacellulosilytica sp. nov., Two Acidophilic Bacteria Isolated from Decaying Wood, Hydrolyzing Cellulose and Producing Poly-3-hydroxybutyrate.</title>
        <authorList>
            <person name="Mieszkin S."/>
            <person name="Pouder E."/>
            <person name="Uroz S."/>
            <person name="Simon-Colin C."/>
            <person name="Alain K."/>
        </authorList>
    </citation>
    <scope>NUCLEOTIDE SEQUENCE</scope>
    <source>
        <strain evidence="6">HW T2.11</strain>
    </source>
</reference>
<dbReference type="PANTHER" id="PTHR46847:SF1">
    <property type="entry name" value="D-ALLOSE-BINDING PERIPLASMIC PROTEIN-RELATED"/>
    <property type="match status" value="1"/>
</dbReference>
<dbReference type="Pfam" id="PF13407">
    <property type="entry name" value="Peripla_BP_4"/>
    <property type="match status" value="1"/>
</dbReference>
<feature type="domain" description="Periplasmic binding protein" evidence="5">
    <location>
        <begin position="44"/>
        <end position="295"/>
    </location>
</feature>
<dbReference type="Gene3D" id="3.40.50.2300">
    <property type="match status" value="2"/>
</dbReference>
<evidence type="ECO:0000256" key="1">
    <source>
        <dbReference type="ARBA" id="ARBA00004196"/>
    </source>
</evidence>
<feature type="chain" id="PRO_5037654016" evidence="4">
    <location>
        <begin position="21"/>
        <end position="332"/>
    </location>
</feature>
<name>A0A964E219_9PROT</name>
<evidence type="ECO:0000256" key="4">
    <source>
        <dbReference type="SAM" id="SignalP"/>
    </source>
</evidence>
<dbReference type="GO" id="GO:0030313">
    <property type="term" value="C:cell envelope"/>
    <property type="evidence" value="ECO:0007669"/>
    <property type="project" value="UniProtKB-SubCell"/>
</dbReference>
<accession>A0A964E219</accession>
<sequence>MLRFIAVLLALCCTIGSAYAQDSGLSNAARRAPYYDGLKGKKVVFVPLSMGFDLTEGWAAVMRRQAADLGYTLEIRDPNWSTDAGTRALTSLIAQKPDLVIVHNPDVQSYARPIKRLEQAGIKVLQVNLESALTTDSYVGADWVKVGYVEADALVKKCGPGTSGKIAIMQGVPTAASNLYELYAYHDTFAKHPNIKIVSEQAANYDPAKARAIMETVLQQNPDLCGVVGNWDNQDVGAGAAIQQAGKTGQVYVVTSGGGTQDGCENIRKGLIDMTVSYNVPLQGDILNQQIVELLLSPAKAGAVKNTYYTPLTILTKDNLTPRNCWSLGELK</sequence>
<dbReference type="RefSeq" id="WP_227324005.1">
    <property type="nucleotide sequence ID" value="NZ_JAESVB010000031.1"/>
</dbReference>
<dbReference type="InterPro" id="IPR028082">
    <property type="entry name" value="Peripla_BP_I"/>
</dbReference>
<organism evidence="6 7">
    <name type="scientific">Acidisoma silvae</name>
    <dbReference type="NCBI Taxonomy" id="2802396"/>
    <lineage>
        <taxon>Bacteria</taxon>
        <taxon>Pseudomonadati</taxon>
        <taxon>Pseudomonadota</taxon>
        <taxon>Alphaproteobacteria</taxon>
        <taxon>Acetobacterales</taxon>
        <taxon>Acidocellaceae</taxon>
        <taxon>Acidisoma</taxon>
    </lineage>
</organism>
<dbReference type="Proteomes" id="UP000708298">
    <property type="component" value="Unassembled WGS sequence"/>
</dbReference>
<evidence type="ECO:0000259" key="5">
    <source>
        <dbReference type="Pfam" id="PF13407"/>
    </source>
</evidence>
<dbReference type="AlphaFoldDB" id="A0A964E219"/>
<evidence type="ECO:0000313" key="7">
    <source>
        <dbReference type="Proteomes" id="UP000708298"/>
    </source>
</evidence>
<reference evidence="6" key="2">
    <citation type="submission" date="2021-01" db="EMBL/GenBank/DDBJ databases">
        <authorList>
            <person name="Mieszkin S."/>
            <person name="Pouder E."/>
            <person name="Alain K."/>
        </authorList>
    </citation>
    <scope>NUCLEOTIDE SEQUENCE</scope>
    <source>
        <strain evidence="6">HW T2.11</strain>
    </source>
</reference>